<proteinExistence type="predicted"/>
<evidence type="ECO:0000313" key="2">
    <source>
        <dbReference type="Proteomes" id="UP001320420"/>
    </source>
</evidence>
<dbReference type="InterPro" id="IPR016169">
    <property type="entry name" value="FAD-bd_PCMH_sub2"/>
</dbReference>
<evidence type="ECO:0000313" key="1">
    <source>
        <dbReference type="EMBL" id="KAK7740410.1"/>
    </source>
</evidence>
<comment type="caution">
    <text evidence="1">The sequence shown here is derived from an EMBL/GenBank/DDBJ whole genome shotgun (WGS) entry which is preliminary data.</text>
</comment>
<dbReference type="Gene3D" id="3.30.465.10">
    <property type="match status" value="1"/>
</dbReference>
<sequence length="116" mass="12868">MHVAAGGNILGLERHSGNAILFQLSAMMKTAEQAAFAYPKFKAAVQAIKDFADSLDGGLMRDWLYMNYADKSQDVLRSYGVDNVRKMKEVAATYDPDQVFQKLCLGGWKISDVDVE</sequence>
<name>A0AAN9YGC4_9PEZI</name>
<dbReference type="Proteomes" id="UP001320420">
    <property type="component" value="Unassembled WGS sequence"/>
</dbReference>
<dbReference type="EMBL" id="JAKJXP020000171">
    <property type="protein sequence ID" value="KAK7740410.1"/>
    <property type="molecule type" value="Genomic_DNA"/>
</dbReference>
<dbReference type="Gene3D" id="3.40.462.20">
    <property type="match status" value="1"/>
</dbReference>
<dbReference type="AlphaFoldDB" id="A0AAN9YGC4"/>
<keyword evidence="2" id="KW-1185">Reference proteome</keyword>
<organism evidence="1 2">
    <name type="scientific">Diatrype stigma</name>
    <dbReference type="NCBI Taxonomy" id="117547"/>
    <lineage>
        <taxon>Eukaryota</taxon>
        <taxon>Fungi</taxon>
        <taxon>Dikarya</taxon>
        <taxon>Ascomycota</taxon>
        <taxon>Pezizomycotina</taxon>
        <taxon>Sordariomycetes</taxon>
        <taxon>Xylariomycetidae</taxon>
        <taxon>Xylariales</taxon>
        <taxon>Diatrypaceae</taxon>
        <taxon>Diatrype</taxon>
    </lineage>
</organism>
<reference evidence="1 2" key="1">
    <citation type="submission" date="2024-02" db="EMBL/GenBank/DDBJ databases">
        <title>De novo assembly and annotation of 12 fungi associated with fruit tree decline syndrome in Ontario, Canada.</title>
        <authorList>
            <person name="Sulman M."/>
            <person name="Ellouze W."/>
            <person name="Ilyukhin E."/>
        </authorList>
    </citation>
    <scope>NUCLEOTIDE SEQUENCE [LARGE SCALE GENOMIC DNA]</scope>
    <source>
        <strain evidence="1 2">M11/M66-122</strain>
    </source>
</reference>
<accession>A0AAN9YGC4</accession>
<gene>
    <name evidence="1" type="ORF">SLS62_011127</name>
</gene>
<protein>
    <submittedName>
        <fullName evidence="1">Uncharacterized protein</fullName>
    </submittedName>
</protein>